<reference evidence="19" key="1">
    <citation type="submission" date="2022-03" db="EMBL/GenBank/DDBJ databases">
        <title>A functionally conserved STORR gene fusion in Papaver species that diverged 16.8 million years ago.</title>
        <authorList>
            <person name="Catania T."/>
        </authorList>
    </citation>
    <scope>NUCLEOTIDE SEQUENCE</scope>
    <source>
        <strain evidence="19">S-191538</strain>
    </source>
</reference>
<dbReference type="GO" id="GO:0006979">
    <property type="term" value="P:response to oxidative stress"/>
    <property type="evidence" value="ECO:0007669"/>
    <property type="project" value="UniProtKB-UniRule"/>
</dbReference>
<organism evidence="19 20">
    <name type="scientific">Papaver nudicaule</name>
    <name type="common">Iceland poppy</name>
    <dbReference type="NCBI Taxonomy" id="74823"/>
    <lineage>
        <taxon>Eukaryota</taxon>
        <taxon>Viridiplantae</taxon>
        <taxon>Streptophyta</taxon>
        <taxon>Embryophyta</taxon>
        <taxon>Tracheophyta</taxon>
        <taxon>Spermatophyta</taxon>
        <taxon>Magnoliopsida</taxon>
        <taxon>Ranunculales</taxon>
        <taxon>Papaveraceae</taxon>
        <taxon>Papaveroideae</taxon>
        <taxon>Papaver</taxon>
    </lineage>
</organism>
<dbReference type="InterPro" id="IPR019794">
    <property type="entry name" value="Peroxidases_AS"/>
</dbReference>
<feature type="binding site" evidence="14">
    <location>
        <position position="109"/>
    </location>
    <ligand>
        <name>Ca(2+)</name>
        <dbReference type="ChEBI" id="CHEBI:29108"/>
        <label>1</label>
    </ligand>
</feature>
<comment type="catalytic activity">
    <reaction evidence="1 17">
        <text>2 a phenolic donor + H2O2 = 2 a phenolic radical donor + 2 H2O</text>
        <dbReference type="Rhea" id="RHEA:56136"/>
        <dbReference type="ChEBI" id="CHEBI:15377"/>
        <dbReference type="ChEBI" id="CHEBI:16240"/>
        <dbReference type="ChEBI" id="CHEBI:139520"/>
        <dbReference type="ChEBI" id="CHEBI:139521"/>
        <dbReference type="EC" id="1.11.1.7"/>
    </reaction>
</comment>
<evidence type="ECO:0000256" key="3">
    <source>
        <dbReference type="ARBA" id="ARBA00006873"/>
    </source>
</evidence>
<feature type="disulfide bond" evidence="16">
    <location>
        <begin position="56"/>
        <end position="135"/>
    </location>
</feature>
<dbReference type="PANTHER" id="PTHR31517:SF48">
    <property type="entry name" value="PEROXIDASE 16-RELATED"/>
    <property type="match status" value="1"/>
</dbReference>
<dbReference type="EC" id="1.11.1.7" evidence="4 17"/>
<comment type="cofactor">
    <cofactor evidence="14 17">
        <name>Ca(2+)</name>
        <dbReference type="ChEBI" id="CHEBI:29108"/>
    </cofactor>
    <text evidence="14 17">Binds 2 calcium ions per subunit.</text>
</comment>
<dbReference type="PROSITE" id="PS50873">
    <property type="entry name" value="PEROXIDASE_4"/>
    <property type="match status" value="1"/>
</dbReference>
<dbReference type="AlphaFoldDB" id="A0AA41VCC9"/>
<keyword evidence="10 16" id="KW-1015">Disulfide bond</keyword>
<dbReference type="InterPro" id="IPR010255">
    <property type="entry name" value="Haem_peroxidase_sf"/>
</dbReference>
<evidence type="ECO:0000313" key="20">
    <source>
        <dbReference type="Proteomes" id="UP001177140"/>
    </source>
</evidence>
<evidence type="ECO:0000256" key="17">
    <source>
        <dbReference type="RuleBase" id="RU362060"/>
    </source>
</evidence>
<keyword evidence="9 14" id="KW-0408">Iron</keyword>
<feature type="binding site" evidence="14">
    <location>
        <position position="93"/>
    </location>
    <ligand>
        <name>Ca(2+)</name>
        <dbReference type="ChEBI" id="CHEBI:29108"/>
        <label>1</label>
    </ligand>
</feature>
<evidence type="ECO:0000256" key="4">
    <source>
        <dbReference type="ARBA" id="ARBA00012313"/>
    </source>
</evidence>
<evidence type="ECO:0000256" key="11">
    <source>
        <dbReference type="ARBA" id="ARBA00023324"/>
    </source>
</evidence>
<dbReference type="InterPro" id="IPR000823">
    <property type="entry name" value="Peroxidase_pln"/>
</dbReference>
<feature type="disulfide bond" evidence="16">
    <location>
        <begin position="220"/>
        <end position="252"/>
    </location>
</feature>
<keyword evidence="11 17" id="KW-0376">Hydrogen peroxide</keyword>
<keyword evidence="8 17" id="KW-0560">Oxidoreductase</keyword>
<evidence type="ECO:0000256" key="15">
    <source>
        <dbReference type="PIRSR" id="PIRSR600823-4"/>
    </source>
</evidence>
<dbReference type="PANTHER" id="PTHR31517">
    <property type="match status" value="1"/>
</dbReference>
<dbReference type="GO" id="GO:0046872">
    <property type="term" value="F:metal ion binding"/>
    <property type="evidence" value="ECO:0007669"/>
    <property type="project" value="UniProtKB-UniRule"/>
</dbReference>
<dbReference type="GO" id="GO:0005576">
    <property type="term" value="C:extracellular region"/>
    <property type="evidence" value="ECO:0007669"/>
    <property type="project" value="UniProtKB-SubCell"/>
</dbReference>
<dbReference type="PROSITE" id="PS00435">
    <property type="entry name" value="PEROXIDASE_1"/>
    <property type="match status" value="1"/>
</dbReference>
<feature type="binding site" evidence="13">
    <location>
        <position position="183"/>
    </location>
    <ligand>
        <name>substrate</name>
    </ligand>
</feature>
<feature type="binding site" evidence="14">
    <location>
        <position position="88"/>
    </location>
    <ligand>
        <name>Ca(2+)</name>
        <dbReference type="ChEBI" id="CHEBI:29108"/>
        <label>1</label>
    </ligand>
</feature>
<feature type="disulfide bond" evidence="16">
    <location>
        <begin position="89"/>
        <end position="94"/>
    </location>
</feature>
<comment type="subcellular location">
    <subcellularLocation>
        <location evidence="17">Secreted</location>
    </subcellularLocation>
</comment>
<dbReference type="InterPro" id="IPR002016">
    <property type="entry name" value="Haem_peroxidase"/>
</dbReference>
<dbReference type="Pfam" id="PF00141">
    <property type="entry name" value="peroxidase"/>
    <property type="match status" value="1"/>
</dbReference>
<evidence type="ECO:0000256" key="10">
    <source>
        <dbReference type="ARBA" id="ARBA00023157"/>
    </source>
</evidence>
<dbReference type="GO" id="GO:0020037">
    <property type="term" value="F:heme binding"/>
    <property type="evidence" value="ECO:0007669"/>
    <property type="project" value="UniProtKB-UniRule"/>
</dbReference>
<dbReference type="GO" id="GO:0042744">
    <property type="term" value="P:hydrogen peroxide catabolic process"/>
    <property type="evidence" value="ECO:0007669"/>
    <property type="project" value="UniProtKB-KW"/>
</dbReference>
<dbReference type="PROSITE" id="PS00436">
    <property type="entry name" value="PEROXIDASE_2"/>
    <property type="match status" value="1"/>
</dbReference>
<evidence type="ECO:0000256" key="6">
    <source>
        <dbReference type="ARBA" id="ARBA00022617"/>
    </source>
</evidence>
<dbReference type="PRINTS" id="PR00458">
    <property type="entry name" value="PEROXIDASE"/>
</dbReference>
<dbReference type="FunFam" id="1.10.520.10:FF:000008">
    <property type="entry name" value="Peroxidase"/>
    <property type="match status" value="1"/>
</dbReference>
<gene>
    <name evidence="19" type="ORF">MKW94_016739</name>
</gene>
<evidence type="ECO:0000259" key="18">
    <source>
        <dbReference type="PROSITE" id="PS50873"/>
    </source>
</evidence>
<sequence>MRNILSFFVLAVLAVILSIVASPTTSPWKFNSLGSSSPSASDNNPFFREDFYSDSCPGVETAIRSIVIELFMNDSTIAPALIRLVFHDCFIQGCDGSVLLNSTDGGAAEKDVIPNQSLKGFDVVEEIKSRLEAICPNTVSCSDILVLAARDCVYLSGGPFYRLRTGRKDSLTSFPNDALDQIPAPSDDLDTILQKFSGRGFSTSETVSLLGAHSIGRVHCDFITDRLHDFNGTNQADPRIETGFLTMMQAKCAADPANFIDLKKEGAQDIGFGTHYFQSLVQNYTVLLSDHELLNSEKTASWVRAYASNQLLFTNDFSNAMIKLSELGVLTGPQSAGEIRRTCSATLDNV</sequence>
<feature type="disulfide bond" evidence="16">
    <location>
        <begin position="141"/>
        <end position="343"/>
    </location>
</feature>
<evidence type="ECO:0000256" key="7">
    <source>
        <dbReference type="ARBA" id="ARBA00022723"/>
    </source>
</evidence>
<feature type="binding site" evidence="14">
    <location>
        <position position="97"/>
    </location>
    <ligand>
        <name>Ca(2+)</name>
        <dbReference type="ChEBI" id="CHEBI:29108"/>
        <label>1</label>
    </ligand>
</feature>
<evidence type="ECO:0000256" key="1">
    <source>
        <dbReference type="ARBA" id="ARBA00000189"/>
    </source>
</evidence>
<feature type="active site" description="Proton acceptor" evidence="12">
    <location>
        <position position="87"/>
    </location>
</feature>
<keyword evidence="17" id="KW-0732">Signal</keyword>
<keyword evidence="6 17" id="KW-0349">Heme</keyword>
<dbReference type="GO" id="GO:0140825">
    <property type="term" value="F:lactoperoxidase activity"/>
    <property type="evidence" value="ECO:0007669"/>
    <property type="project" value="UniProtKB-EC"/>
</dbReference>
<evidence type="ECO:0000256" key="2">
    <source>
        <dbReference type="ARBA" id="ARBA00002322"/>
    </source>
</evidence>
<feature type="site" description="Transition state stabilizer" evidence="15">
    <location>
        <position position="83"/>
    </location>
</feature>
<comment type="caution">
    <text evidence="19">The sequence shown here is derived from an EMBL/GenBank/DDBJ whole genome shotgun (WGS) entry which is preliminary data.</text>
</comment>
<comment type="similarity">
    <text evidence="3">Belongs to the peroxidase family. Ascorbate peroxidase subfamily.</text>
</comment>
<dbReference type="Gene3D" id="1.10.520.10">
    <property type="match status" value="1"/>
</dbReference>
<dbReference type="InterPro" id="IPR019793">
    <property type="entry name" value="Peroxidases_heam-ligand_BS"/>
</dbReference>
<dbReference type="InterPro" id="IPR033905">
    <property type="entry name" value="Secretory_peroxidase"/>
</dbReference>
<feature type="chain" id="PRO_5041490477" description="Peroxidase" evidence="17">
    <location>
        <begin position="22"/>
        <end position="350"/>
    </location>
</feature>
<evidence type="ECO:0000256" key="9">
    <source>
        <dbReference type="ARBA" id="ARBA00023004"/>
    </source>
</evidence>
<evidence type="ECO:0000256" key="14">
    <source>
        <dbReference type="PIRSR" id="PIRSR600823-3"/>
    </source>
</evidence>
<evidence type="ECO:0000256" key="8">
    <source>
        <dbReference type="ARBA" id="ARBA00023002"/>
    </source>
</evidence>
<feature type="binding site" description="axial binding residue" evidence="14">
    <location>
        <position position="213"/>
    </location>
    <ligand>
        <name>heme b</name>
        <dbReference type="ChEBI" id="CHEBI:60344"/>
    </ligand>
    <ligandPart>
        <name>Fe</name>
        <dbReference type="ChEBI" id="CHEBI:18248"/>
    </ligandPart>
</feature>
<keyword evidence="17" id="KW-0964">Secreted</keyword>
<comment type="similarity">
    <text evidence="17">Belongs to the peroxidase family. Classical plant (class III) peroxidase subfamily.</text>
</comment>
<name>A0AA41VCC9_PAPNU</name>
<feature type="binding site" evidence="14">
    <location>
        <position position="95"/>
    </location>
    <ligand>
        <name>Ca(2+)</name>
        <dbReference type="ChEBI" id="CHEBI:29108"/>
        <label>1</label>
    </ligand>
</feature>
<protein>
    <recommendedName>
        <fullName evidence="4 17">Peroxidase</fullName>
        <ecNumber evidence="4 17">1.11.1.7</ecNumber>
    </recommendedName>
</protein>
<dbReference type="EMBL" id="JAJJMA010188699">
    <property type="protein sequence ID" value="MCL7038268.1"/>
    <property type="molecule type" value="Genomic_DNA"/>
</dbReference>
<feature type="domain" description="Plant heme peroxidase family profile" evidence="18">
    <location>
        <begin position="46"/>
        <end position="347"/>
    </location>
</feature>
<accession>A0AA41VCC9</accession>
<evidence type="ECO:0000256" key="13">
    <source>
        <dbReference type="PIRSR" id="PIRSR600823-2"/>
    </source>
</evidence>
<comment type="function">
    <text evidence="2">Removal of H(2)O(2), oxidation of toxic reductants, biosynthesis and degradation of lignin, suberization, auxin catabolism, response to environmental stresses such as wounding, pathogen attack and oxidative stress. These functions might be dependent on each isozyme/isoform in each plant tissue.</text>
</comment>
<keyword evidence="5 17" id="KW-0575">Peroxidase</keyword>
<keyword evidence="7 14" id="KW-0479">Metal-binding</keyword>
<dbReference type="PRINTS" id="PR00461">
    <property type="entry name" value="PLPEROXIDASE"/>
</dbReference>
<dbReference type="CDD" id="cd00693">
    <property type="entry name" value="secretory_peroxidase"/>
    <property type="match status" value="1"/>
</dbReference>
<dbReference type="Proteomes" id="UP001177140">
    <property type="component" value="Unassembled WGS sequence"/>
</dbReference>
<proteinExistence type="inferred from homology"/>
<comment type="cofactor">
    <cofactor evidence="14 17">
        <name>heme b</name>
        <dbReference type="ChEBI" id="CHEBI:60344"/>
    </cofactor>
    <text evidence="14 17">Binds 1 heme b (iron(II)-protoporphyrin IX) group per subunit.</text>
</comment>
<feature type="signal peptide" evidence="17">
    <location>
        <begin position="1"/>
        <end position="21"/>
    </location>
</feature>
<evidence type="ECO:0000256" key="12">
    <source>
        <dbReference type="PIRSR" id="PIRSR600823-1"/>
    </source>
</evidence>
<dbReference type="SUPFAM" id="SSF48113">
    <property type="entry name" value="Heme-dependent peroxidases"/>
    <property type="match status" value="1"/>
</dbReference>
<evidence type="ECO:0000256" key="16">
    <source>
        <dbReference type="PIRSR" id="PIRSR600823-5"/>
    </source>
</evidence>
<dbReference type="Gene3D" id="1.10.420.10">
    <property type="entry name" value="Peroxidase, domain 2"/>
    <property type="match status" value="1"/>
</dbReference>
<dbReference type="FunFam" id="1.10.420.10:FF:000001">
    <property type="entry name" value="Peroxidase"/>
    <property type="match status" value="1"/>
</dbReference>
<keyword evidence="14 17" id="KW-0106">Calcium</keyword>
<keyword evidence="20" id="KW-1185">Reference proteome</keyword>
<evidence type="ECO:0000256" key="5">
    <source>
        <dbReference type="ARBA" id="ARBA00022559"/>
    </source>
</evidence>
<evidence type="ECO:0000313" key="19">
    <source>
        <dbReference type="EMBL" id="MCL7038268.1"/>
    </source>
</evidence>